<gene>
    <name evidence="3" type="ORF">AVEN_55069_1</name>
</gene>
<dbReference type="EMBL" id="BGPR01001581">
    <property type="protein sequence ID" value="GBM57179.1"/>
    <property type="molecule type" value="Genomic_DNA"/>
</dbReference>
<proteinExistence type="predicted"/>
<keyword evidence="4" id="KW-1185">Reference proteome</keyword>
<accession>A0A4Y2GWD0</accession>
<dbReference type="OrthoDB" id="118951at2759"/>
<reference evidence="3 4" key="1">
    <citation type="journal article" date="2019" name="Sci. Rep.">
        <title>Orb-weaving spider Araneus ventricosus genome elucidates the spidroin gene catalogue.</title>
        <authorList>
            <person name="Kono N."/>
            <person name="Nakamura H."/>
            <person name="Ohtoshi R."/>
            <person name="Moran D.A.P."/>
            <person name="Shinohara A."/>
            <person name="Yoshida Y."/>
            <person name="Fujiwara M."/>
            <person name="Mori M."/>
            <person name="Tomita M."/>
            <person name="Arakawa K."/>
        </authorList>
    </citation>
    <scope>NUCLEOTIDE SEQUENCE [LARGE SCALE GENOMIC DNA]</scope>
</reference>
<evidence type="ECO:0000256" key="1">
    <source>
        <dbReference type="SAM" id="MobiDB-lite"/>
    </source>
</evidence>
<evidence type="ECO:0000256" key="2">
    <source>
        <dbReference type="SAM" id="Phobius"/>
    </source>
</evidence>
<keyword evidence="2" id="KW-0812">Transmembrane</keyword>
<dbReference type="AlphaFoldDB" id="A0A4Y2GWD0"/>
<keyword evidence="2" id="KW-1133">Transmembrane helix</keyword>
<organism evidence="3 4">
    <name type="scientific">Araneus ventricosus</name>
    <name type="common">Orbweaver spider</name>
    <name type="synonym">Epeira ventricosa</name>
    <dbReference type="NCBI Taxonomy" id="182803"/>
    <lineage>
        <taxon>Eukaryota</taxon>
        <taxon>Metazoa</taxon>
        <taxon>Ecdysozoa</taxon>
        <taxon>Arthropoda</taxon>
        <taxon>Chelicerata</taxon>
        <taxon>Arachnida</taxon>
        <taxon>Araneae</taxon>
        <taxon>Araneomorphae</taxon>
        <taxon>Entelegynae</taxon>
        <taxon>Araneoidea</taxon>
        <taxon>Araneidae</taxon>
        <taxon>Araneus</taxon>
    </lineage>
</organism>
<dbReference type="PANTHER" id="PTHR11161">
    <property type="entry name" value="O-ACYLTRANSFERASE"/>
    <property type="match status" value="1"/>
</dbReference>
<evidence type="ECO:0000313" key="3">
    <source>
        <dbReference type="EMBL" id="GBM57179.1"/>
    </source>
</evidence>
<dbReference type="Proteomes" id="UP000499080">
    <property type="component" value="Unassembled WGS sequence"/>
</dbReference>
<keyword evidence="2" id="KW-0472">Membrane</keyword>
<feature type="transmembrane region" description="Helical" evidence="2">
    <location>
        <begin position="50"/>
        <end position="73"/>
    </location>
</feature>
<feature type="transmembrane region" description="Helical" evidence="2">
    <location>
        <begin position="153"/>
        <end position="172"/>
    </location>
</feature>
<dbReference type="InterPro" id="IPR052728">
    <property type="entry name" value="O2_lipid_transport_reg"/>
</dbReference>
<comment type="caution">
    <text evidence="3">The sequence shown here is derived from an EMBL/GenBank/DDBJ whole genome shotgun (WGS) entry which is preliminary data.</text>
</comment>
<feature type="compositionally biased region" description="Basic and acidic residues" evidence="1">
    <location>
        <begin position="88"/>
        <end position="102"/>
    </location>
</feature>
<dbReference type="PANTHER" id="PTHR11161:SF0">
    <property type="entry name" value="O-ACYLTRANSFERASE LIKE PROTEIN"/>
    <property type="match status" value="1"/>
</dbReference>
<feature type="transmembrane region" description="Helical" evidence="2">
    <location>
        <begin position="184"/>
        <end position="206"/>
    </location>
</feature>
<name>A0A4Y2GWD0_ARAVE</name>
<evidence type="ECO:0000313" key="4">
    <source>
        <dbReference type="Proteomes" id="UP000499080"/>
    </source>
</evidence>
<protein>
    <submittedName>
        <fullName evidence="3">Uncharacterized protein</fullName>
    </submittedName>
</protein>
<feature type="region of interest" description="Disordered" evidence="1">
    <location>
        <begin position="84"/>
        <end position="106"/>
    </location>
</feature>
<sequence>MDHQVDSCRASTWQATIPSLTRNLADKWQESADASIRSCQQAPKKLTTEALLVMCLILIFVMLNVIGSSINAYESFRKAFPRKKNSGKVKDSKNDAKRETQAESKMNSIESSSISVWRENCRKFFDCFCVQANARKILGVVSKQENMDCIDGIRALFFLSIFAVHFSFFYFASIKNLEKHIHVLLEMPITQISAHALFVIDAFFVLR</sequence>